<dbReference type="SUPFAM" id="SSF49401">
    <property type="entry name" value="Bacterial adhesins"/>
    <property type="match status" value="1"/>
</dbReference>
<dbReference type="Gene3D" id="2.60.40.1090">
    <property type="entry name" value="Fimbrial-type adhesion domain"/>
    <property type="match status" value="1"/>
</dbReference>
<evidence type="ECO:0000313" key="2">
    <source>
        <dbReference type="Proteomes" id="UP000245020"/>
    </source>
</evidence>
<evidence type="ECO:0000313" key="1">
    <source>
        <dbReference type="EMBL" id="PWD81115.1"/>
    </source>
</evidence>
<dbReference type="Proteomes" id="UP000245020">
    <property type="component" value="Unassembled WGS sequence"/>
</dbReference>
<comment type="caution">
    <text evidence="1">The sequence shown here is derived from an EMBL/GenBank/DDBJ whole genome shotgun (WGS) entry which is preliminary data.</text>
</comment>
<protein>
    <recommendedName>
        <fullName evidence="3">Fimbrial-type adhesion domain-containing protein</fullName>
    </recommendedName>
</protein>
<keyword evidence="2" id="KW-1185">Reference proteome</keyword>
<dbReference type="InterPro" id="IPR008966">
    <property type="entry name" value="Adhesion_dom_sf"/>
</dbReference>
<evidence type="ECO:0008006" key="3">
    <source>
        <dbReference type="Google" id="ProtNLM"/>
    </source>
</evidence>
<dbReference type="EMBL" id="QEWQ01000003">
    <property type="protein sequence ID" value="PWD81115.1"/>
    <property type="molecule type" value="Genomic_DNA"/>
</dbReference>
<dbReference type="GO" id="GO:0007155">
    <property type="term" value="P:cell adhesion"/>
    <property type="evidence" value="ECO:0007669"/>
    <property type="project" value="InterPro"/>
</dbReference>
<accession>A0A2U2AEM7</accession>
<reference evidence="2" key="1">
    <citation type="submission" date="2018-05" db="EMBL/GenBank/DDBJ databases">
        <title>Ignatzschineria dubaiensis sp. nov., isolated from necrotic foot tissues of dromedaries (Camelus dromedarius) and associated maggots in Dubai, United Arab Emirates.</title>
        <authorList>
            <person name="Tsang C.C."/>
            <person name="Tang J.Y.M."/>
            <person name="Fong J.Y.H."/>
            <person name="Kinne J."/>
            <person name="Lee H.H."/>
            <person name="Joseph M."/>
            <person name="Jose S."/>
            <person name="Schuster R.K."/>
            <person name="Tang Y."/>
            <person name="Sivakumar S."/>
            <person name="Chen J.H.K."/>
            <person name="Teng J.L.L."/>
            <person name="Lau S.K.P."/>
            <person name="Wernery U."/>
            <person name="Woo P.C.Y."/>
        </authorList>
    </citation>
    <scope>NUCLEOTIDE SEQUENCE [LARGE SCALE GENOMIC DNA]</scope>
    <source>
        <strain evidence="2">KCTC 22644</strain>
    </source>
</reference>
<name>A0A2U2AEM7_9GAMM</name>
<gene>
    <name evidence="1" type="ORF">DC083_04240</name>
</gene>
<sequence length="186" mass="21377">MSDEFLTADKIDPAGYRTGGFMLRMNDINTSPDFFFYLYVRIKPMTMDCTSRTFDAVMNRSRIDFGAIAKSDLNRGKQFQQPFAMTITKKPSNCTRDITPKITFESANLFDNHSVDLHNGLVLRLKDQDGEIIEFGQPVGKKVIPGNQEQFQIQNQFQAEIERSPKKDAIKDGHFSTTIIYKMEYH</sequence>
<dbReference type="AlphaFoldDB" id="A0A2U2AEM7"/>
<proteinExistence type="predicted"/>
<dbReference type="InterPro" id="IPR036937">
    <property type="entry name" value="Adhesion_dom_fimbrial_sf"/>
</dbReference>
<organism evidence="1 2">
    <name type="scientific">Ignatzschineria ureiclastica</name>
    <dbReference type="NCBI Taxonomy" id="472582"/>
    <lineage>
        <taxon>Bacteria</taxon>
        <taxon>Pseudomonadati</taxon>
        <taxon>Pseudomonadota</taxon>
        <taxon>Gammaproteobacteria</taxon>
        <taxon>Cardiobacteriales</taxon>
        <taxon>Ignatzschineriaceae</taxon>
        <taxon>Ignatzschineria</taxon>
    </lineage>
</organism>
<dbReference type="GO" id="GO:0009289">
    <property type="term" value="C:pilus"/>
    <property type="evidence" value="ECO:0007669"/>
    <property type="project" value="InterPro"/>
</dbReference>